<dbReference type="EMBL" id="ML738595">
    <property type="protein sequence ID" value="KAE8166243.1"/>
    <property type="molecule type" value="Genomic_DNA"/>
</dbReference>
<protein>
    <submittedName>
        <fullName evidence="1">Uncharacterized protein</fullName>
    </submittedName>
</protein>
<evidence type="ECO:0000313" key="2">
    <source>
        <dbReference type="Proteomes" id="UP000326950"/>
    </source>
</evidence>
<evidence type="ECO:0000313" key="1">
    <source>
        <dbReference type="EMBL" id="KAE8166243.1"/>
    </source>
</evidence>
<proteinExistence type="predicted"/>
<accession>A0A5N6V630</accession>
<name>A0A5N6V630_ASPTM</name>
<reference evidence="1 2" key="1">
    <citation type="submission" date="2019-04" db="EMBL/GenBank/DDBJ databases">
        <title>Friends and foes A comparative genomics study of 23 Aspergillus species from section Flavi.</title>
        <authorList>
            <consortium name="DOE Joint Genome Institute"/>
            <person name="Kjaerbolling I."/>
            <person name="Vesth T."/>
            <person name="Frisvad J.C."/>
            <person name="Nybo J.L."/>
            <person name="Theobald S."/>
            <person name="Kildgaard S."/>
            <person name="Isbrandt T."/>
            <person name="Kuo A."/>
            <person name="Sato A."/>
            <person name="Lyhne E.K."/>
            <person name="Kogle M.E."/>
            <person name="Wiebenga A."/>
            <person name="Kun R.S."/>
            <person name="Lubbers R.J."/>
            <person name="Makela M.R."/>
            <person name="Barry K."/>
            <person name="Chovatia M."/>
            <person name="Clum A."/>
            <person name="Daum C."/>
            <person name="Haridas S."/>
            <person name="He G."/>
            <person name="LaButti K."/>
            <person name="Lipzen A."/>
            <person name="Mondo S."/>
            <person name="Riley R."/>
            <person name="Salamov A."/>
            <person name="Simmons B.A."/>
            <person name="Magnuson J.K."/>
            <person name="Henrissat B."/>
            <person name="Mortensen U.H."/>
            <person name="Larsen T.O."/>
            <person name="Devries R.P."/>
            <person name="Grigoriev I.V."/>
            <person name="Machida M."/>
            <person name="Baker S.E."/>
            <person name="Andersen M.R."/>
        </authorList>
    </citation>
    <scope>NUCLEOTIDE SEQUENCE [LARGE SCALE GENOMIC DNA]</scope>
    <source>
        <strain evidence="1 2">CBS 117626</strain>
    </source>
</reference>
<dbReference type="AlphaFoldDB" id="A0A5N6V630"/>
<sequence length="62" mass="7435">MIYLGHMVSTQSMYIHLCRIKIVEAKVCCRRNLSPRHFLHKTHRSINRVRFPEYTYLSAKIS</sequence>
<gene>
    <name evidence="1" type="ORF">BDV40DRAFT_256234</name>
</gene>
<organism evidence="1 2">
    <name type="scientific">Aspergillus tamarii</name>
    <dbReference type="NCBI Taxonomy" id="41984"/>
    <lineage>
        <taxon>Eukaryota</taxon>
        <taxon>Fungi</taxon>
        <taxon>Dikarya</taxon>
        <taxon>Ascomycota</taxon>
        <taxon>Pezizomycotina</taxon>
        <taxon>Eurotiomycetes</taxon>
        <taxon>Eurotiomycetidae</taxon>
        <taxon>Eurotiales</taxon>
        <taxon>Aspergillaceae</taxon>
        <taxon>Aspergillus</taxon>
        <taxon>Aspergillus subgen. Circumdati</taxon>
    </lineage>
</organism>
<dbReference type="Proteomes" id="UP000326950">
    <property type="component" value="Unassembled WGS sequence"/>
</dbReference>
<keyword evidence="2" id="KW-1185">Reference proteome</keyword>